<accession>A0A7J7FS20</accession>
<keyword evidence="2" id="KW-1185">Reference proteome</keyword>
<proteinExistence type="predicted"/>
<name>A0A7J7FS20_CAMSI</name>
<dbReference type="AlphaFoldDB" id="A0A7J7FS20"/>
<reference evidence="2" key="1">
    <citation type="journal article" date="2020" name="Nat. Commun.">
        <title>Genome assembly of wild tea tree DASZ reveals pedigree and selection history of tea varieties.</title>
        <authorList>
            <person name="Zhang W."/>
            <person name="Zhang Y."/>
            <person name="Qiu H."/>
            <person name="Guo Y."/>
            <person name="Wan H."/>
            <person name="Zhang X."/>
            <person name="Scossa F."/>
            <person name="Alseekh S."/>
            <person name="Zhang Q."/>
            <person name="Wang P."/>
            <person name="Xu L."/>
            <person name="Schmidt M.H."/>
            <person name="Jia X."/>
            <person name="Li D."/>
            <person name="Zhu A."/>
            <person name="Guo F."/>
            <person name="Chen W."/>
            <person name="Ni D."/>
            <person name="Usadel B."/>
            <person name="Fernie A.R."/>
            <person name="Wen W."/>
        </authorList>
    </citation>
    <scope>NUCLEOTIDE SEQUENCE [LARGE SCALE GENOMIC DNA]</scope>
    <source>
        <strain evidence="2">cv. G240</strain>
    </source>
</reference>
<protein>
    <submittedName>
        <fullName evidence="1">Uncharacterized protein</fullName>
    </submittedName>
</protein>
<evidence type="ECO:0000313" key="1">
    <source>
        <dbReference type="EMBL" id="KAF5931092.1"/>
    </source>
</evidence>
<comment type="caution">
    <text evidence="1">The sequence shown here is derived from an EMBL/GenBank/DDBJ whole genome shotgun (WGS) entry which is preliminary data.</text>
</comment>
<organism evidence="1 2">
    <name type="scientific">Camellia sinensis</name>
    <name type="common">Tea plant</name>
    <name type="synonym">Thea sinensis</name>
    <dbReference type="NCBI Taxonomy" id="4442"/>
    <lineage>
        <taxon>Eukaryota</taxon>
        <taxon>Viridiplantae</taxon>
        <taxon>Streptophyta</taxon>
        <taxon>Embryophyta</taxon>
        <taxon>Tracheophyta</taxon>
        <taxon>Spermatophyta</taxon>
        <taxon>Magnoliopsida</taxon>
        <taxon>eudicotyledons</taxon>
        <taxon>Gunneridae</taxon>
        <taxon>Pentapetalae</taxon>
        <taxon>asterids</taxon>
        <taxon>Ericales</taxon>
        <taxon>Theaceae</taxon>
        <taxon>Camellia</taxon>
    </lineage>
</organism>
<dbReference type="EMBL" id="JACBKZ010000015">
    <property type="protein sequence ID" value="KAF5931092.1"/>
    <property type="molecule type" value="Genomic_DNA"/>
</dbReference>
<dbReference type="Proteomes" id="UP000593564">
    <property type="component" value="Unassembled WGS sequence"/>
</dbReference>
<gene>
    <name evidence="1" type="ORF">HYC85_031965</name>
</gene>
<sequence>MTYFFNRVLNININELKNTPIFRVLSLDLPMNPTHLNQAMVDIYNRVGNFCFLFAHDPAIHIPGKYEWHQCSLVNDVVIRTQVVTISTQSITYYHFDVVMKVYRAAHLGIEQHQLAQNNNQSNPKLSWKLIRIY</sequence>
<reference evidence="1 2" key="2">
    <citation type="submission" date="2020-07" db="EMBL/GenBank/DDBJ databases">
        <title>Genome assembly of wild tea tree DASZ reveals pedigree and selection history of tea varieties.</title>
        <authorList>
            <person name="Zhang W."/>
        </authorList>
    </citation>
    <scope>NUCLEOTIDE SEQUENCE [LARGE SCALE GENOMIC DNA]</scope>
    <source>
        <strain evidence="2">cv. G240</strain>
        <tissue evidence="1">Leaf</tissue>
    </source>
</reference>
<evidence type="ECO:0000313" key="2">
    <source>
        <dbReference type="Proteomes" id="UP000593564"/>
    </source>
</evidence>